<feature type="region of interest" description="Disordered" evidence="19">
    <location>
        <begin position="403"/>
        <end position="426"/>
    </location>
</feature>
<keyword evidence="7" id="KW-0479">Metal-binding</keyword>
<dbReference type="OrthoDB" id="30417at2759"/>
<keyword evidence="10 16" id="KW-0378">Hydrolase</keyword>
<dbReference type="InterPro" id="IPR029052">
    <property type="entry name" value="Metallo-depent_PP-like"/>
</dbReference>
<evidence type="ECO:0000256" key="1">
    <source>
        <dbReference type="ARBA" id="ARBA00001936"/>
    </source>
</evidence>
<dbReference type="GO" id="GO:0030870">
    <property type="term" value="C:Mre11 complex"/>
    <property type="evidence" value="ECO:0007669"/>
    <property type="project" value="UniProtKB-UniRule"/>
</dbReference>
<evidence type="ECO:0000256" key="7">
    <source>
        <dbReference type="ARBA" id="ARBA00022723"/>
    </source>
</evidence>
<feature type="region of interest" description="Disordered" evidence="19">
    <location>
        <begin position="1"/>
        <end position="29"/>
    </location>
</feature>
<evidence type="ECO:0000256" key="18">
    <source>
        <dbReference type="RuleBase" id="RU003447"/>
    </source>
</evidence>
<evidence type="ECO:0000313" key="22">
    <source>
        <dbReference type="Proteomes" id="UP000054324"/>
    </source>
</evidence>
<keyword evidence="13 16" id="KW-0464">Manganese</keyword>
<keyword evidence="15 16" id="KW-0469">Meiosis</keyword>
<dbReference type="GO" id="GO:0030145">
    <property type="term" value="F:manganese ion binding"/>
    <property type="evidence" value="ECO:0007669"/>
    <property type="project" value="UniProtKB-UniRule"/>
</dbReference>
<evidence type="ECO:0000256" key="17">
    <source>
        <dbReference type="PIRSR" id="PIRSR000882-1"/>
    </source>
</evidence>
<evidence type="ECO:0000256" key="6">
    <source>
        <dbReference type="ARBA" id="ARBA00022722"/>
    </source>
</evidence>
<evidence type="ECO:0000256" key="12">
    <source>
        <dbReference type="ARBA" id="ARBA00023204"/>
    </source>
</evidence>
<dbReference type="PANTHER" id="PTHR10139:SF1">
    <property type="entry name" value="DOUBLE-STRAND BREAK REPAIR PROTEIN MRE11"/>
    <property type="match status" value="1"/>
</dbReference>
<feature type="compositionally biased region" description="Low complexity" evidence="19">
    <location>
        <begin position="767"/>
        <end position="776"/>
    </location>
</feature>
<dbReference type="KEGG" id="ovi:T265_05628"/>
<name>A0A074ZIZ6_OPIVI</name>
<dbReference type="InterPro" id="IPR004843">
    <property type="entry name" value="Calcineurin-like_PHP"/>
</dbReference>
<sequence length="815" mass="90672">MPSCHATRRKHEGWDTARLPKPRQGSRLAEVGFEPRTFRSVNSRSNHLGHFAQVMAGEPMDHYEGSADTLRILVTTDNHLGFAEKDGIRGSDSFRTFEEILHLARLHEVDFIFFGGDIFHESRPSMHTVHEAVRLLRQHCFGDKSVQFEILSDGNVVFANTAFSCVNHLDPNLNVSIPVFAIHGNHDDPIGPGGLCAVDILHSAGLVNLLGKSSSVERITISPLLLRKGSTHLALYALGAIREERAHRLFLNNFVTFYRPTEEPDNWFSIFAVHQNRSRHGPTSYLPENFLPNFLDLVIWGHEHECRIEPEWNSSQNFFVTQPGSSVATILSEGEAREKAVGLLEVRGKEFKITRVPLQTVRPFVFKDVILEDEITKSVSGSLDLAKQVEMVCVRHVEDSLTNVMSTPSGMSSEPDRVPNKRRKISSRPEISVKEEDDLEETVEWKPPAEPLIRLRVDLSGGFESFSAYRFGQRFIGRVANPKDLISFNHNREKLAAAQARRALRSGQNDGTDGSVDVDDVTGSDKKKVGLDVVEVEKLVRRFLTKSGSATGVLTTEDASALELFTPVELGHSLQQFIDKDSRDAIQFVVESIMGQTIKYLRVRKCPEERIVPDITSFCQTRLGSSNASEDEDGCSTLEAPDSSKTGGDDTSFRSKATVLADKFTRIGSHHAEITEWSSDEEMLADRSVSNVARAKIPASKAHATKQTSSKSRRHIDLNTSLVDGEDDEEGSHILSAIEDADSPPAEPTLSRRQPRFKIDDQLSNDGSEASSSSNRSRGRTRGRGSRASAVNQRTRTTTTKSTDNGYIFGSRRKY</sequence>
<feature type="compositionally biased region" description="Polar residues" evidence="19">
    <location>
        <begin position="403"/>
        <end position="412"/>
    </location>
</feature>
<dbReference type="GO" id="GO:0000724">
    <property type="term" value="P:double-strand break repair via homologous recombination"/>
    <property type="evidence" value="ECO:0007669"/>
    <property type="project" value="TreeGrafter"/>
</dbReference>
<evidence type="ECO:0000256" key="4">
    <source>
        <dbReference type="ARBA" id="ARBA00009028"/>
    </source>
</evidence>
<dbReference type="EMBL" id="KL596726">
    <property type="protein sequence ID" value="KER27303.1"/>
    <property type="molecule type" value="Genomic_DNA"/>
</dbReference>
<evidence type="ECO:0000256" key="11">
    <source>
        <dbReference type="ARBA" id="ARBA00022839"/>
    </source>
</evidence>
<evidence type="ECO:0000256" key="19">
    <source>
        <dbReference type="SAM" id="MobiDB-lite"/>
    </source>
</evidence>
<dbReference type="NCBIfam" id="TIGR00583">
    <property type="entry name" value="mre11"/>
    <property type="match status" value="1"/>
</dbReference>
<feature type="active site" description="Proton donor" evidence="17">
    <location>
        <position position="186"/>
    </location>
</feature>
<evidence type="ECO:0000256" key="3">
    <source>
        <dbReference type="ARBA" id="ARBA00004286"/>
    </source>
</evidence>
<dbReference type="GO" id="GO:0006303">
    <property type="term" value="P:double-strand break repair via nonhomologous end joining"/>
    <property type="evidence" value="ECO:0007669"/>
    <property type="project" value="TreeGrafter"/>
</dbReference>
<dbReference type="PIRSF" id="PIRSF000882">
    <property type="entry name" value="DSB_repair_MRE11"/>
    <property type="match status" value="1"/>
</dbReference>
<keyword evidence="5" id="KW-0158">Chromosome</keyword>
<evidence type="ECO:0000256" key="13">
    <source>
        <dbReference type="ARBA" id="ARBA00023211"/>
    </source>
</evidence>
<dbReference type="GeneID" id="20319810"/>
<dbReference type="GO" id="GO:0007095">
    <property type="term" value="P:mitotic G2 DNA damage checkpoint signaling"/>
    <property type="evidence" value="ECO:0007669"/>
    <property type="project" value="TreeGrafter"/>
</dbReference>
<comment type="cofactor">
    <cofactor evidence="1 16">
        <name>Mn(2+)</name>
        <dbReference type="ChEBI" id="CHEBI:29035"/>
    </cofactor>
</comment>
<dbReference type="Gene3D" id="3.30.110.110">
    <property type="entry name" value="Mre11, capping domain"/>
    <property type="match status" value="1"/>
</dbReference>
<evidence type="ECO:0000256" key="14">
    <source>
        <dbReference type="ARBA" id="ARBA00023242"/>
    </source>
</evidence>
<keyword evidence="9 16" id="KW-0227">DNA damage</keyword>
<evidence type="ECO:0000256" key="9">
    <source>
        <dbReference type="ARBA" id="ARBA00022763"/>
    </source>
</evidence>
<dbReference type="InterPro" id="IPR038487">
    <property type="entry name" value="Mre11_capping_dom"/>
</dbReference>
<accession>A0A074ZIZ6</accession>
<feature type="compositionally biased region" description="Basic residues" evidence="19">
    <location>
        <begin position="1"/>
        <end position="11"/>
    </location>
</feature>
<keyword evidence="14 16" id="KW-0539">Nucleus</keyword>
<dbReference type="CDD" id="cd00840">
    <property type="entry name" value="MPP_Mre11_N"/>
    <property type="match status" value="1"/>
</dbReference>
<dbReference type="SUPFAM" id="SSF56300">
    <property type="entry name" value="Metallo-dependent phosphatases"/>
    <property type="match status" value="1"/>
</dbReference>
<dbReference type="STRING" id="6198.A0A074ZIZ6"/>
<dbReference type="Proteomes" id="UP000054324">
    <property type="component" value="Unassembled WGS sequence"/>
</dbReference>
<reference evidence="21 22" key="1">
    <citation type="submission" date="2013-11" db="EMBL/GenBank/DDBJ databases">
        <title>Opisthorchis viverrini - life in the bile duct.</title>
        <authorList>
            <person name="Young N.D."/>
            <person name="Nagarajan N."/>
            <person name="Lin S.J."/>
            <person name="Korhonen P.K."/>
            <person name="Jex A.R."/>
            <person name="Hall R.S."/>
            <person name="Safavi-Hemami H."/>
            <person name="Kaewkong W."/>
            <person name="Bertrand D."/>
            <person name="Gao S."/>
            <person name="Seet Q."/>
            <person name="Wongkham S."/>
            <person name="Teh B.T."/>
            <person name="Wongkham C."/>
            <person name="Intapan P.M."/>
            <person name="Maleewong W."/>
            <person name="Yang X."/>
            <person name="Hu M."/>
            <person name="Wang Z."/>
            <person name="Hofmann A."/>
            <person name="Sternberg P.W."/>
            <person name="Tan P."/>
            <person name="Wang J."/>
            <person name="Gasser R.B."/>
        </authorList>
    </citation>
    <scope>NUCLEOTIDE SEQUENCE [LARGE SCALE GENOMIC DNA]</scope>
</reference>
<dbReference type="GO" id="GO:0000014">
    <property type="term" value="F:single-stranded DNA endodeoxyribonuclease activity"/>
    <property type="evidence" value="ECO:0007669"/>
    <property type="project" value="TreeGrafter"/>
</dbReference>
<evidence type="ECO:0000256" key="10">
    <source>
        <dbReference type="ARBA" id="ARBA00022801"/>
    </source>
</evidence>
<dbReference type="GO" id="GO:0008296">
    <property type="term" value="F:3'-5'-DNA exonuclease activity"/>
    <property type="evidence" value="ECO:0007669"/>
    <property type="project" value="InterPro"/>
</dbReference>
<evidence type="ECO:0000256" key="5">
    <source>
        <dbReference type="ARBA" id="ARBA00022454"/>
    </source>
</evidence>
<dbReference type="InterPro" id="IPR007281">
    <property type="entry name" value="Mre11_DNA-bd"/>
</dbReference>
<dbReference type="Pfam" id="PF04152">
    <property type="entry name" value="Mre11_DNA_bind"/>
    <property type="match status" value="1"/>
</dbReference>
<dbReference type="SMART" id="SM01347">
    <property type="entry name" value="Mre11_DNA_bind"/>
    <property type="match status" value="1"/>
</dbReference>
<dbReference type="GO" id="GO:0031573">
    <property type="term" value="P:mitotic intra-S DNA damage checkpoint signaling"/>
    <property type="evidence" value="ECO:0007669"/>
    <property type="project" value="TreeGrafter"/>
</dbReference>
<dbReference type="GO" id="GO:0000723">
    <property type="term" value="P:telomere maintenance"/>
    <property type="evidence" value="ECO:0007669"/>
    <property type="project" value="TreeGrafter"/>
</dbReference>
<dbReference type="GO" id="GO:0097552">
    <property type="term" value="P:mitochondrial double-strand break repair via homologous recombination"/>
    <property type="evidence" value="ECO:0007669"/>
    <property type="project" value="TreeGrafter"/>
</dbReference>
<dbReference type="Gene3D" id="3.60.21.10">
    <property type="match status" value="1"/>
</dbReference>
<dbReference type="GO" id="GO:0035861">
    <property type="term" value="C:site of double-strand break"/>
    <property type="evidence" value="ECO:0007669"/>
    <property type="project" value="TreeGrafter"/>
</dbReference>
<dbReference type="FunFam" id="3.60.21.10:FF:000011">
    <property type="entry name" value="Double-strand break repair protein"/>
    <property type="match status" value="1"/>
</dbReference>
<comment type="function">
    <text evidence="16">Core component of the MRN complex, which plays a central role in double-strand break (DSB) repair, DNA recombination, maintenance of telomere integrity and meiosis. The MRN complex is involved in the repair of DNA double-strand breaks (DSBs) via homologous recombination (HR), an error-free mechanism which primarily occurs during S and G2 phases. The complex (1) mediates the end resection of damaged DNA, which generates proper single-stranded DNA, a key initial steps in HR, and is (2) required for the recruitment of other repair factors and efficient activation of ATM and ATR upon DNA damage. Within the MRN complex, MRE11 possesses both single-strand endonuclease activity and double-strand-specific 3'-5' exonuclease activity. MRE11 first endonucleolytically cleaves the 5' strand at DNA DSB ends to prevent non-homologous end joining (NHEJ) and licence HR. It then generates a single-stranded DNA gap via 3' to 5' exonucleolytic degradation, which is required for single-strand invasion and recombination.</text>
</comment>
<gene>
    <name evidence="21" type="ORF">T265_05628</name>
</gene>
<keyword evidence="22" id="KW-1185">Reference proteome</keyword>
<dbReference type="Pfam" id="PF00149">
    <property type="entry name" value="Metallophos"/>
    <property type="match status" value="1"/>
</dbReference>
<keyword evidence="12 16" id="KW-0234">DNA repair</keyword>
<dbReference type="CTD" id="20319810"/>
<dbReference type="InterPro" id="IPR041796">
    <property type="entry name" value="Mre11_N"/>
</dbReference>
<evidence type="ECO:0000256" key="15">
    <source>
        <dbReference type="ARBA" id="ARBA00023254"/>
    </source>
</evidence>
<keyword evidence="8 16" id="KW-0255">Endonuclease</keyword>
<feature type="region of interest" description="Disordered" evidence="19">
    <location>
        <begin position="625"/>
        <end position="652"/>
    </location>
</feature>
<proteinExistence type="inferred from homology"/>
<dbReference type="PANTHER" id="PTHR10139">
    <property type="entry name" value="DOUBLE-STRAND BREAK REPAIR PROTEIN MRE11"/>
    <property type="match status" value="1"/>
</dbReference>
<keyword evidence="11 16" id="KW-0269">Exonuclease</keyword>
<protein>
    <recommendedName>
        <fullName evidence="16">Double-strand break repair protein</fullName>
    </recommendedName>
</protein>
<evidence type="ECO:0000259" key="20">
    <source>
        <dbReference type="SMART" id="SM01347"/>
    </source>
</evidence>
<keyword evidence="6 16" id="KW-0540">Nuclease</keyword>
<comment type="similarity">
    <text evidence="4 16 18">Belongs to the MRE11/RAD32 family.</text>
</comment>
<evidence type="ECO:0000256" key="16">
    <source>
        <dbReference type="PIRNR" id="PIRNR000882"/>
    </source>
</evidence>
<evidence type="ECO:0000256" key="2">
    <source>
        <dbReference type="ARBA" id="ARBA00004123"/>
    </source>
</evidence>
<feature type="region of interest" description="Disordered" evidence="19">
    <location>
        <begin position="695"/>
        <end position="815"/>
    </location>
</feature>
<evidence type="ECO:0000256" key="8">
    <source>
        <dbReference type="ARBA" id="ARBA00022759"/>
    </source>
</evidence>
<evidence type="ECO:0000313" key="21">
    <source>
        <dbReference type="EMBL" id="KER27303.1"/>
    </source>
</evidence>
<dbReference type="GO" id="GO:0042138">
    <property type="term" value="P:meiotic DNA double-strand break formation"/>
    <property type="evidence" value="ECO:0007669"/>
    <property type="project" value="TreeGrafter"/>
</dbReference>
<organism evidence="21 22">
    <name type="scientific">Opisthorchis viverrini</name>
    <name type="common">Southeast Asian liver fluke</name>
    <dbReference type="NCBI Taxonomy" id="6198"/>
    <lineage>
        <taxon>Eukaryota</taxon>
        <taxon>Metazoa</taxon>
        <taxon>Spiralia</taxon>
        <taxon>Lophotrochozoa</taxon>
        <taxon>Platyhelminthes</taxon>
        <taxon>Trematoda</taxon>
        <taxon>Digenea</taxon>
        <taxon>Opisthorchiida</taxon>
        <taxon>Opisthorchiata</taxon>
        <taxon>Opisthorchiidae</taxon>
        <taxon>Opisthorchis</taxon>
    </lineage>
</organism>
<feature type="compositionally biased region" description="Low complexity" evidence="19">
    <location>
        <begin position="786"/>
        <end position="800"/>
    </location>
</feature>
<feature type="domain" description="Mre11 DNA-binding" evidence="20">
    <location>
        <begin position="351"/>
        <end position="577"/>
    </location>
</feature>
<comment type="subcellular location">
    <subcellularLocation>
        <location evidence="3">Chromosome</location>
    </subcellularLocation>
    <subcellularLocation>
        <location evidence="2 16">Nucleus</location>
    </subcellularLocation>
</comment>
<dbReference type="AlphaFoldDB" id="A0A074ZIZ6"/>
<dbReference type="InterPro" id="IPR003701">
    <property type="entry name" value="Mre11"/>
</dbReference>
<dbReference type="RefSeq" id="XP_009168951.1">
    <property type="nucleotide sequence ID" value="XM_009170687.1"/>
</dbReference>